<comment type="catalytic activity">
    <reaction evidence="11">
        <text>S-methyl-5'-thioadenosine + phosphate = 5-(methylsulfanyl)-alpha-D-ribose 1-phosphate + adenine</text>
        <dbReference type="Rhea" id="RHEA:11852"/>
        <dbReference type="ChEBI" id="CHEBI:16708"/>
        <dbReference type="ChEBI" id="CHEBI:17509"/>
        <dbReference type="ChEBI" id="CHEBI:43474"/>
        <dbReference type="ChEBI" id="CHEBI:58533"/>
        <dbReference type="EC" id="2.4.2.28"/>
    </reaction>
    <physiologicalReaction direction="left-to-right" evidence="11">
        <dbReference type="Rhea" id="RHEA:11853"/>
    </physiologicalReaction>
</comment>
<proteinExistence type="inferred from homology"/>
<dbReference type="SUPFAM" id="SSF64438">
    <property type="entry name" value="CNF1/YfiH-like putative cysteine hydrolases"/>
    <property type="match status" value="1"/>
</dbReference>
<evidence type="ECO:0000256" key="9">
    <source>
        <dbReference type="ARBA" id="ARBA00047989"/>
    </source>
</evidence>
<evidence type="ECO:0000313" key="13">
    <source>
        <dbReference type="EMBL" id="MBM7618908.1"/>
    </source>
</evidence>
<comment type="function">
    <text evidence="3">Purine nucleoside enzyme that catalyzes the phosphorolysis of adenosine and inosine nucleosides, yielding D-ribose 1-phosphate and the respective free bases, adenine and hypoxanthine. Also catalyzes the phosphorolysis of S-methyl-5'-thioadenosine into adenine and S-methyl-5-thio-alpha-D-ribose 1-phosphate. Also has adenosine deaminase activity.</text>
</comment>
<evidence type="ECO:0000256" key="5">
    <source>
        <dbReference type="ARBA" id="ARBA00022679"/>
    </source>
</evidence>
<evidence type="ECO:0000256" key="4">
    <source>
        <dbReference type="ARBA" id="ARBA00007353"/>
    </source>
</evidence>
<protein>
    <recommendedName>
        <fullName evidence="12">Purine nucleoside phosphorylase</fullName>
    </recommendedName>
</protein>
<comment type="catalytic activity">
    <reaction evidence="9">
        <text>adenosine + H2O + H(+) = inosine + NH4(+)</text>
        <dbReference type="Rhea" id="RHEA:24408"/>
        <dbReference type="ChEBI" id="CHEBI:15377"/>
        <dbReference type="ChEBI" id="CHEBI:15378"/>
        <dbReference type="ChEBI" id="CHEBI:16335"/>
        <dbReference type="ChEBI" id="CHEBI:17596"/>
        <dbReference type="ChEBI" id="CHEBI:28938"/>
        <dbReference type="EC" id="3.5.4.4"/>
    </reaction>
    <physiologicalReaction direction="left-to-right" evidence="9">
        <dbReference type="Rhea" id="RHEA:24409"/>
    </physiologicalReaction>
</comment>
<comment type="cofactor">
    <cofactor evidence="2">
        <name>Zn(2+)</name>
        <dbReference type="ChEBI" id="CHEBI:29105"/>
    </cofactor>
</comment>
<reference evidence="13 14" key="1">
    <citation type="submission" date="2021-01" db="EMBL/GenBank/DDBJ databases">
        <title>Genomic Encyclopedia of Type Strains, Phase IV (KMG-IV): sequencing the most valuable type-strain genomes for metagenomic binning, comparative biology and taxonomic classification.</title>
        <authorList>
            <person name="Goeker M."/>
        </authorList>
    </citation>
    <scope>NUCLEOTIDE SEQUENCE [LARGE SCALE GENOMIC DNA]</scope>
    <source>
        <strain evidence="13 14">DSM 25879</strain>
    </source>
</reference>
<evidence type="ECO:0000256" key="10">
    <source>
        <dbReference type="ARBA" id="ARBA00048968"/>
    </source>
</evidence>
<keyword evidence="7" id="KW-0378">Hydrolase</keyword>
<keyword evidence="8" id="KW-0862">Zinc</keyword>
<comment type="similarity">
    <text evidence="4 12">Belongs to the purine nucleoside phosphorylase YfiH/LACC1 family.</text>
</comment>
<dbReference type="PANTHER" id="PTHR30616:SF2">
    <property type="entry name" value="PURINE NUCLEOSIDE PHOSPHORYLASE LACC1"/>
    <property type="match status" value="1"/>
</dbReference>
<evidence type="ECO:0000256" key="8">
    <source>
        <dbReference type="ARBA" id="ARBA00022833"/>
    </source>
</evidence>
<dbReference type="RefSeq" id="WP_204413505.1">
    <property type="nucleotide sequence ID" value="NZ_JAFBED010000002.1"/>
</dbReference>
<evidence type="ECO:0000256" key="2">
    <source>
        <dbReference type="ARBA" id="ARBA00001947"/>
    </source>
</evidence>
<evidence type="ECO:0000256" key="3">
    <source>
        <dbReference type="ARBA" id="ARBA00003215"/>
    </source>
</evidence>
<dbReference type="InterPro" id="IPR003730">
    <property type="entry name" value="Cu_polyphenol_OxRdtase"/>
</dbReference>
<name>A0ABS2NWL5_9BACI</name>
<dbReference type="CDD" id="cd16833">
    <property type="entry name" value="YfiH"/>
    <property type="match status" value="1"/>
</dbReference>
<accession>A0ABS2NWL5</accession>
<sequence>MGEPFVQQSEQFMSIPSWEDANSRLVVGFTTKTGGVSKGPFSSFNMGLHVHDQDAAVRENKEILAGSIQFPMSQWVGCDQVHDARIEKITETSIGKGVTSYDTAIPKTDGIYTDKEDILLTLCFADCVPLYFYSPNHSLIGLAHAGWKGTVLDIGGKMVQRWIEEGVSPNEIYAAIGPSISQHAYIVDDFVLDRVKGILPKETLTTVYQEVSVGQYSIDLKQINLELLLLSGLPRENISCSSYCTSTHDQHFFSHRRDNGKTGRMMSFIGMKGVRDNG</sequence>
<comment type="catalytic activity">
    <reaction evidence="10">
        <text>adenosine + phosphate = alpha-D-ribose 1-phosphate + adenine</text>
        <dbReference type="Rhea" id="RHEA:27642"/>
        <dbReference type="ChEBI" id="CHEBI:16335"/>
        <dbReference type="ChEBI" id="CHEBI:16708"/>
        <dbReference type="ChEBI" id="CHEBI:43474"/>
        <dbReference type="ChEBI" id="CHEBI:57720"/>
        <dbReference type="EC" id="2.4.2.1"/>
    </reaction>
    <physiologicalReaction direction="left-to-right" evidence="10">
        <dbReference type="Rhea" id="RHEA:27643"/>
    </physiologicalReaction>
</comment>
<dbReference type="NCBIfam" id="TIGR00726">
    <property type="entry name" value="peptidoglycan editing factor PgeF"/>
    <property type="match status" value="1"/>
</dbReference>
<evidence type="ECO:0000256" key="6">
    <source>
        <dbReference type="ARBA" id="ARBA00022723"/>
    </source>
</evidence>
<evidence type="ECO:0000256" key="1">
    <source>
        <dbReference type="ARBA" id="ARBA00000553"/>
    </source>
</evidence>
<organism evidence="13 14">
    <name type="scientific">Sutcliffiella tianshenii</name>
    <dbReference type="NCBI Taxonomy" id="1463404"/>
    <lineage>
        <taxon>Bacteria</taxon>
        <taxon>Bacillati</taxon>
        <taxon>Bacillota</taxon>
        <taxon>Bacilli</taxon>
        <taxon>Bacillales</taxon>
        <taxon>Bacillaceae</taxon>
        <taxon>Sutcliffiella</taxon>
    </lineage>
</organism>
<dbReference type="InterPro" id="IPR038371">
    <property type="entry name" value="Cu_polyphenol_OxRdtase_sf"/>
</dbReference>
<evidence type="ECO:0000256" key="12">
    <source>
        <dbReference type="RuleBase" id="RU361274"/>
    </source>
</evidence>
<dbReference type="InterPro" id="IPR011324">
    <property type="entry name" value="Cytotoxic_necrot_fac-like_cat"/>
</dbReference>
<evidence type="ECO:0000313" key="14">
    <source>
        <dbReference type="Proteomes" id="UP000737402"/>
    </source>
</evidence>
<keyword evidence="5" id="KW-0808">Transferase</keyword>
<dbReference type="PANTHER" id="PTHR30616">
    <property type="entry name" value="UNCHARACTERIZED PROTEIN YFIH"/>
    <property type="match status" value="1"/>
</dbReference>
<dbReference type="Proteomes" id="UP000737402">
    <property type="component" value="Unassembled WGS sequence"/>
</dbReference>
<dbReference type="Gene3D" id="3.60.140.10">
    <property type="entry name" value="CNF1/YfiH-like putative cysteine hydrolases"/>
    <property type="match status" value="1"/>
</dbReference>
<dbReference type="EMBL" id="JAFBED010000002">
    <property type="protein sequence ID" value="MBM7618908.1"/>
    <property type="molecule type" value="Genomic_DNA"/>
</dbReference>
<gene>
    <name evidence="13" type="ORF">JOC95_000757</name>
</gene>
<comment type="caution">
    <text evidence="13">The sequence shown here is derived from an EMBL/GenBank/DDBJ whole genome shotgun (WGS) entry which is preliminary data.</text>
</comment>
<comment type="catalytic activity">
    <reaction evidence="1">
        <text>inosine + phosphate = alpha-D-ribose 1-phosphate + hypoxanthine</text>
        <dbReference type="Rhea" id="RHEA:27646"/>
        <dbReference type="ChEBI" id="CHEBI:17368"/>
        <dbReference type="ChEBI" id="CHEBI:17596"/>
        <dbReference type="ChEBI" id="CHEBI:43474"/>
        <dbReference type="ChEBI" id="CHEBI:57720"/>
        <dbReference type="EC" id="2.4.2.1"/>
    </reaction>
    <physiologicalReaction direction="left-to-right" evidence="1">
        <dbReference type="Rhea" id="RHEA:27647"/>
    </physiologicalReaction>
</comment>
<evidence type="ECO:0000256" key="11">
    <source>
        <dbReference type="ARBA" id="ARBA00049893"/>
    </source>
</evidence>
<keyword evidence="6" id="KW-0479">Metal-binding</keyword>
<keyword evidence="14" id="KW-1185">Reference proteome</keyword>
<dbReference type="Pfam" id="PF02578">
    <property type="entry name" value="Cu-oxidase_4"/>
    <property type="match status" value="1"/>
</dbReference>
<evidence type="ECO:0000256" key="7">
    <source>
        <dbReference type="ARBA" id="ARBA00022801"/>
    </source>
</evidence>